<evidence type="ECO:0000256" key="1">
    <source>
        <dbReference type="SAM" id="MobiDB-lite"/>
    </source>
</evidence>
<reference evidence="3" key="1">
    <citation type="submission" date="2021-01" db="EMBL/GenBank/DDBJ databases">
        <authorList>
            <person name="Corre E."/>
            <person name="Pelletier E."/>
            <person name="Niang G."/>
            <person name="Scheremetjew M."/>
            <person name="Finn R."/>
            <person name="Kale V."/>
            <person name="Holt S."/>
            <person name="Cochrane G."/>
            <person name="Meng A."/>
            <person name="Brown T."/>
            <person name="Cohen L."/>
        </authorList>
    </citation>
    <scope>NUCLEOTIDE SEQUENCE</scope>
    <source>
        <strain evidence="3">CCMP1897</strain>
    </source>
</reference>
<proteinExistence type="predicted"/>
<evidence type="ECO:0000259" key="2">
    <source>
        <dbReference type="PROSITE" id="PS50006"/>
    </source>
</evidence>
<dbReference type="EMBL" id="HBIS01009437">
    <property type="protein sequence ID" value="CAE0613749.1"/>
    <property type="molecule type" value="Transcribed_RNA"/>
</dbReference>
<sequence>MASSSLATRTSMAASRSAGLRGRRMTRSVRLAARTTRAKGGVAVVDNYEWVLDLPGCDAKRTSGTYKGSTEGDDVHGDWEAGGGVLSSMKDDPCASFEPINLTKLFKEKNKNELIVGRDTPNVDAVVDYDTVSRKHMKIEMEEHGDKIYVTDLGSTNGTKINDDKLVRKERRLLCGGDILSLAGDVQLEVCRNVHAHA</sequence>
<evidence type="ECO:0000313" key="3">
    <source>
        <dbReference type="EMBL" id="CAE0613749.1"/>
    </source>
</evidence>
<dbReference type="PANTHER" id="PTHR23308">
    <property type="entry name" value="NUCLEAR INHIBITOR OF PROTEIN PHOSPHATASE-1"/>
    <property type="match status" value="1"/>
</dbReference>
<dbReference type="InterPro" id="IPR050923">
    <property type="entry name" value="Cell_Proc_Reg/RNA_Proc"/>
</dbReference>
<dbReference type="Pfam" id="PF00498">
    <property type="entry name" value="FHA"/>
    <property type="match status" value="1"/>
</dbReference>
<organism evidence="3">
    <name type="scientific">Picocystis salinarum</name>
    <dbReference type="NCBI Taxonomy" id="88271"/>
    <lineage>
        <taxon>Eukaryota</taxon>
        <taxon>Viridiplantae</taxon>
        <taxon>Chlorophyta</taxon>
        <taxon>Picocystophyceae</taxon>
        <taxon>Picocystales</taxon>
        <taxon>Picocystaceae</taxon>
        <taxon>Picocystis</taxon>
    </lineage>
</organism>
<dbReference type="CDD" id="cd00060">
    <property type="entry name" value="FHA"/>
    <property type="match status" value="1"/>
</dbReference>
<dbReference type="InterPro" id="IPR000253">
    <property type="entry name" value="FHA_dom"/>
</dbReference>
<gene>
    <name evidence="3" type="ORF">PSAL00342_LOCUS7650</name>
</gene>
<dbReference type="AlphaFoldDB" id="A0A7S3XE79"/>
<dbReference type="SMART" id="SM00240">
    <property type="entry name" value="FHA"/>
    <property type="match status" value="1"/>
</dbReference>
<protein>
    <recommendedName>
        <fullName evidence="2">FHA domain-containing protein</fullName>
    </recommendedName>
</protein>
<dbReference type="PROSITE" id="PS50006">
    <property type="entry name" value="FHA_DOMAIN"/>
    <property type="match status" value="1"/>
</dbReference>
<name>A0A7S3XE79_9CHLO</name>
<feature type="region of interest" description="Disordered" evidence="1">
    <location>
        <begin position="1"/>
        <end position="26"/>
    </location>
</feature>
<dbReference type="InterPro" id="IPR008984">
    <property type="entry name" value="SMAD_FHA_dom_sf"/>
</dbReference>
<accession>A0A7S3XE79</accession>
<feature type="compositionally biased region" description="Low complexity" evidence="1">
    <location>
        <begin position="1"/>
        <end position="20"/>
    </location>
</feature>
<dbReference type="SUPFAM" id="SSF49879">
    <property type="entry name" value="SMAD/FHA domain"/>
    <property type="match status" value="1"/>
</dbReference>
<dbReference type="Gene3D" id="2.60.200.20">
    <property type="match status" value="1"/>
</dbReference>
<feature type="domain" description="FHA" evidence="2">
    <location>
        <begin position="114"/>
        <end position="166"/>
    </location>
</feature>